<reference evidence="2" key="1">
    <citation type="submission" date="2020-08" db="EMBL/GenBank/DDBJ databases">
        <title>Chromosome-level assembly of Southern catfish (Silurus meridionalis) provides insights into visual adaptation to the nocturnal and benthic lifestyles.</title>
        <authorList>
            <person name="Zhang Y."/>
            <person name="Wang D."/>
            <person name="Peng Z."/>
        </authorList>
    </citation>
    <scope>NUCLEOTIDE SEQUENCE</scope>
    <source>
        <strain evidence="2">SWU-2019-XX</strain>
        <tissue evidence="2">Muscle</tissue>
    </source>
</reference>
<organism evidence="2 3">
    <name type="scientific">Silurus meridionalis</name>
    <name type="common">Southern catfish</name>
    <name type="synonym">Silurus soldatovi meridionalis</name>
    <dbReference type="NCBI Taxonomy" id="175797"/>
    <lineage>
        <taxon>Eukaryota</taxon>
        <taxon>Metazoa</taxon>
        <taxon>Chordata</taxon>
        <taxon>Craniata</taxon>
        <taxon>Vertebrata</taxon>
        <taxon>Euteleostomi</taxon>
        <taxon>Actinopterygii</taxon>
        <taxon>Neopterygii</taxon>
        <taxon>Teleostei</taxon>
        <taxon>Ostariophysi</taxon>
        <taxon>Siluriformes</taxon>
        <taxon>Siluridae</taxon>
        <taxon>Silurus</taxon>
    </lineage>
</organism>
<proteinExistence type="predicted"/>
<keyword evidence="3" id="KW-1185">Reference proteome</keyword>
<dbReference type="EMBL" id="JABFDY010000025">
    <property type="protein sequence ID" value="KAF7688410.1"/>
    <property type="molecule type" value="Genomic_DNA"/>
</dbReference>
<feature type="signal peptide" evidence="1">
    <location>
        <begin position="1"/>
        <end position="19"/>
    </location>
</feature>
<accession>A0A8T0ABL8</accession>
<evidence type="ECO:0000313" key="2">
    <source>
        <dbReference type="EMBL" id="KAF7688410.1"/>
    </source>
</evidence>
<gene>
    <name evidence="2" type="ORF">HF521_013217</name>
</gene>
<evidence type="ECO:0008006" key="4">
    <source>
        <dbReference type="Google" id="ProtNLM"/>
    </source>
</evidence>
<protein>
    <recommendedName>
        <fullName evidence="4">Secreted protein</fullName>
    </recommendedName>
</protein>
<dbReference type="AlphaFoldDB" id="A0A8T0ABL8"/>
<comment type="caution">
    <text evidence="2">The sequence shown here is derived from an EMBL/GenBank/DDBJ whole genome shotgun (WGS) entry which is preliminary data.</text>
</comment>
<dbReference type="Proteomes" id="UP000606274">
    <property type="component" value="Unassembled WGS sequence"/>
</dbReference>
<evidence type="ECO:0000256" key="1">
    <source>
        <dbReference type="SAM" id="SignalP"/>
    </source>
</evidence>
<sequence length="84" mass="8987">MAMQEWSVLIIITSRMIQAGCNLNSGSTGQLSGANWTLLWAGLRLDTPVGGSQIGHSCGRVSDWTLLWAGLRLDTPVGGSLFRV</sequence>
<keyword evidence="1" id="KW-0732">Signal</keyword>
<name>A0A8T0ABL8_SILME</name>
<feature type="chain" id="PRO_5035749787" description="Secreted protein" evidence="1">
    <location>
        <begin position="20"/>
        <end position="84"/>
    </location>
</feature>
<evidence type="ECO:0000313" key="3">
    <source>
        <dbReference type="Proteomes" id="UP000606274"/>
    </source>
</evidence>